<dbReference type="GO" id="GO:0006793">
    <property type="term" value="P:phosphorus metabolic process"/>
    <property type="evidence" value="ECO:0007669"/>
    <property type="project" value="UniProtKB-ARBA"/>
</dbReference>
<dbReference type="Proteomes" id="UP000011760">
    <property type="component" value="Chromosome"/>
</dbReference>
<dbReference type="PROSITE" id="PS50035">
    <property type="entry name" value="PLD"/>
    <property type="match status" value="1"/>
</dbReference>
<dbReference type="Pfam" id="PF26350">
    <property type="entry name" value="DUF8090"/>
    <property type="match status" value="1"/>
</dbReference>
<evidence type="ECO:0000313" key="5">
    <source>
        <dbReference type="Proteomes" id="UP000011760"/>
    </source>
</evidence>
<dbReference type="AlphaFoldDB" id="M1UEM7"/>
<dbReference type="RefSeq" id="WP_015650958.1">
    <property type="nucleotide sequence ID" value="NC_020506.1"/>
</dbReference>
<evidence type="ECO:0000313" key="4">
    <source>
        <dbReference type="EMBL" id="AGG66525.1"/>
    </source>
</evidence>
<dbReference type="Pfam" id="PF00271">
    <property type="entry name" value="Helicase_C"/>
    <property type="match status" value="1"/>
</dbReference>
<keyword evidence="5" id="KW-1185">Reference proteome</keyword>
<dbReference type="InterPro" id="IPR058403">
    <property type="entry name" value="DUF8090"/>
</dbReference>
<dbReference type="eggNOG" id="COG1061">
    <property type="taxonomic scope" value="Bacteria"/>
</dbReference>
<dbReference type="HOGENOM" id="CLU_005588_1_0_11"/>
<dbReference type="OrthoDB" id="9776021at2"/>
<dbReference type="SMART" id="SM00490">
    <property type="entry name" value="HELICc"/>
    <property type="match status" value="1"/>
</dbReference>
<dbReference type="PATRIC" id="fig|1121353.3.peg.1104"/>
<dbReference type="EMBL" id="CP004354">
    <property type="protein sequence ID" value="AGG66525.1"/>
    <property type="molecule type" value="Genomic_DNA"/>
</dbReference>
<dbReference type="InterPro" id="IPR021835">
    <property type="entry name" value="DUF3427"/>
</dbReference>
<accession>M1UEM7</accession>
<reference evidence="4 5" key="1">
    <citation type="submission" date="2013-02" db="EMBL/GenBank/DDBJ databases">
        <title>The complete genome sequence of Corynebacterium callunae DSM 20147.</title>
        <authorList>
            <person name="Ruckert C."/>
            <person name="Albersmeier A."/>
            <person name="Kalinowski J."/>
        </authorList>
    </citation>
    <scope>NUCLEOTIDE SEQUENCE [LARGE SCALE GENOMIC DNA]</scope>
    <source>
        <strain evidence="4 5">DSM 20147</strain>
    </source>
</reference>
<dbReference type="InterPro" id="IPR027417">
    <property type="entry name" value="P-loop_NTPase"/>
</dbReference>
<dbReference type="REBASE" id="61642">
    <property type="entry name" value="Cca20147ORF5395P"/>
</dbReference>
<dbReference type="CDD" id="cd18799">
    <property type="entry name" value="SF2_C_EcoAI-like"/>
    <property type="match status" value="1"/>
</dbReference>
<feature type="domain" description="Helicase C-terminal" evidence="3">
    <location>
        <begin position="424"/>
        <end position="584"/>
    </location>
</feature>
<dbReference type="InterPro" id="IPR014001">
    <property type="entry name" value="Helicase_ATP-bd"/>
</dbReference>
<dbReference type="CDD" id="cd18032">
    <property type="entry name" value="DEXHc_RE_I_III_res"/>
    <property type="match status" value="1"/>
</dbReference>
<dbReference type="Gene3D" id="3.40.50.300">
    <property type="entry name" value="P-loop containing nucleotide triphosphate hydrolases"/>
    <property type="match status" value="2"/>
</dbReference>
<name>M1UEM7_9CORY</name>
<dbReference type="GO" id="GO:0003677">
    <property type="term" value="F:DNA binding"/>
    <property type="evidence" value="ECO:0007669"/>
    <property type="project" value="InterPro"/>
</dbReference>
<dbReference type="InterPro" id="IPR025202">
    <property type="entry name" value="PLD-like_dom"/>
</dbReference>
<dbReference type="STRING" id="1121353.H924_05395"/>
<organism evidence="4 5">
    <name type="scientific">Corynebacterium callunae DSM 20147</name>
    <dbReference type="NCBI Taxonomy" id="1121353"/>
    <lineage>
        <taxon>Bacteria</taxon>
        <taxon>Bacillati</taxon>
        <taxon>Actinomycetota</taxon>
        <taxon>Actinomycetes</taxon>
        <taxon>Mycobacteriales</taxon>
        <taxon>Corynebacteriaceae</taxon>
        <taxon>Corynebacterium</taxon>
    </lineage>
</organism>
<dbReference type="PROSITE" id="PS51194">
    <property type="entry name" value="HELICASE_CTER"/>
    <property type="match status" value="1"/>
</dbReference>
<gene>
    <name evidence="4" type="ORF">H924_05395</name>
</gene>
<sequence>MTTFESALGKDTQFGFLDSSISSQQLLNPLLISNDPPDTMLHAIKSKLRRSRTFTFSVAFISSTGIALLKQALLDFKGTGQIITSRYLDFNDPSMFRELMLLDNVEVFIHQDDGFHSKGYVFNHDLGVTALVGSSNLTEKALVVNREWNLKFSTSPDGDIAFQLDNAIGMQLQRSIPLTEDWIREYEANRRAPERLISTRLPLEQTSNSGRIVANKMQEEALESLLELVNRGESRGLIISATGTGKTILAALATRMLKPRRVLFVVHREQILDKARQEFIKVLEEPEDRFGKIAGSIKQLDHPYAFATIQSLTQESTLKKIAPDAFDLVIIDEVHRAGAQSYLRLLDYLTPKFLLGLSATPERTDGFNIFELFDFNVPYEIRLKAALEEDMLVPFHYYGVTDFTINNETISDLSKLSTLVSEERVKHIVESLRKYGFPEHVKGLIFCSKKDEAHELSRLLNHCMLNGKLLRTAALTGDDSISQREDTVARLEAGELDYILTVDIFNEGIDIPSLNQIVMLRGTQSSIIFTQQLGRGLRKSPAKDHLRVIDFIGNYDNNYLIPIALFGDNSRNKDSIRRRMIDNETVGTLAGVSSVNFDPIAQARILESLQRARLETKAEFKNDILQLKDRLNHLPQLMDLARFNTVDPVVIASKYKNYWSLLFSLKLVDVAPTKMEENFLTLLTNELLNGKRPHELLLLRELLKFGQLSVTEYRELLASQLTKNDNETISSVERILVLEFFTSQQVQKYGENPLIRKVGDTYFLAPEFQNAFKSSPEVTRPEHASESFQAHVLDIIETGLYTSRHSGFWAGELIVGERYTRKDVCRILNWEKNHEGTIYGYKVDRFSSTCPIFVTYHKSEDVSASTNYGDELKDPQTLHWYSRSKRTLESAEVLSITSNSMPIYVFVKKDDQEGTDFFYLGQAHSQNSQQEVMAGKEGAELPVVSMDLRFETPVEQSLYEYLNTSSKSVK</sequence>
<dbReference type="KEGG" id="ccn:H924_05395"/>
<dbReference type="Pfam" id="PF13091">
    <property type="entry name" value="PLDc_2"/>
    <property type="match status" value="1"/>
</dbReference>
<protein>
    <submittedName>
        <fullName evidence="4">HKD family nuclease</fullName>
    </submittedName>
</protein>
<dbReference type="PROSITE" id="PS51192">
    <property type="entry name" value="HELICASE_ATP_BIND_1"/>
    <property type="match status" value="1"/>
</dbReference>
<evidence type="ECO:0000259" key="2">
    <source>
        <dbReference type="PROSITE" id="PS51192"/>
    </source>
</evidence>
<dbReference type="Pfam" id="PF11907">
    <property type="entry name" value="DUF3427"/>
    <property type="match status" value="1"/>
</dbReference>
<dbReference type="GO" id="GO:0005524">
    <property type="term" value="F:ATP binding"/>
    <property type="evidence" value="ECO:0007669"/>
    <property type="project" value="InterPro"/>
</dbReference>
<dbReference type="SUPFAM" id="SSF52540">
    <property type="entry name" value="P-loop containing nucleoside triphosphate hydrolases"/>
    <property type="match status" value="1"/>
</dbReference>
<dbReference type="SMART" id="SM00487">
    <property type="entry name" value="DEXDc"/>
    <property type="match status" value="1"/>
</dbReference>
<dbReference type="Gene3D" id="3.30.870.10">
    <property type="entry name" value="Endonuclease Chain A"/>
    <property type="match status" value="1"/>
</dbReference>
<evidence type="ECO:0000259" key="3">
    <source>
        <dbReference type="PROSITE" id="PS51194"/>
    </source>
</evidence>
<dbReference type="InterPro" id="IPR001650">
    <property type="entry name" value="Helicase_C-like"/>
</dbReference>
<dbReference type="GO" id="GO:0016787">
    <property type="term" value="F:hydrolase activity"/>
    <property type="evidence" value="ECO:0007669"/>
    <property type="project" value="InterPro"/>
</dbReference>
<dbReference type="Pfam" id="PF04851">
    <property type="entry name" value="ResIII"/>
    <property type="match status" value="1"/>
</dbReference>
<feature type="domain" description="Helicase ATP-binding" evidence="2">
    <location>
        <begin position="227"/>
        <end position="379"/>
    </location>
</feature>
<dbReference type="CDD" id="cd09204">
    <property type="entry name" value="PLDc_N_DEXD_b2"/>
    <property type="match status" value="1"/>
</dbReference>
<dbReference type="InterPro" id="IPR050742">
    <property type="entry name" value="Helicase_Restrict-Modif_Enz"/>
</dbReference>
<evidence type="ECO:0000259" key="1">
    <source>
        <dbReference type="PROSITE" id="PS50035"/>
    </source>
</evidence>
<dbReference type="PANTHER" id="PTHR47396">
    <property type="entry name" value="TYPE I RESTRICTION ENZYME ECOKI R PROTEIN"/>
    <property type="match status" value="1"/>
</dbReference>
<dbReference type="eggNOG" id="COG3886">
    <property type="taxonomic scope" value="Bacteria"/>
</dbReference>
<dbReference type="InterPro" id="IPR001736">
    <property type="entry name" value="PLipase_D/transphosphatidylase"/>
</dbReference>
<proteinExistence type="predicted"/>
<dbReference type="InterPro" id="IPR006935">
    <property type="entry name" value="Helicase/UvrB_N"/>
</dbReference>
<dbReference type="PANTHER" id="PTHR47396:SF1">
    <property type="entry name" value="ATP-DEPENDENT HELICASE IRC3-RELATED"/>
    <property type="match status" value="1"/>
</dbReference>
<dbReference type="GO" id="GO:0005829">
    <property type="term" value="C:cytosol"/>
    <property type="evidence" value="ECO:0007669"/>
    <property type="project" value="TreeGrafter"/>
</dbReference>
<feature type="domain" description="PLD phosphodiesterase" evidence="1">
    <location>
        <begin position="111"/>
        <end position="141"/>
    </location>
</feature>